<feature type="region of interest" description="Disordered" evidence="1">
    <location>
        <begin position="580"/>
        <end position="614"/>
    </location>
</feature>
<proteinExistence type="predicted"/>
<name>A0ABR3SGM6_9PEZI</name>
<protein>
    <submittedName>
        <fullName evidence="2">Uncharacterized protein</fullName>
    </submittedName>
</protein>
<evidence type="ECO:0000256" key="1">
    <source>
        <dbReference type="SAM" id="MobiDB-lite"/>
    </source>
</evidence>
<feature type="region of interest" description="Disordered" evidence="1">
    <location>
        <begin position="340"/>
        <end position="361"/>
    </location>
</feature>
<evidence type="ECO:0000313" key="2">
    <source>
        <dbReference type="EMBL" id="KAL1620473.1"/>
    </source>
</evidence>
<feature type="compositionally biased region" description="Low complexity" evidence="1">
    <location>
        <begin position="122"/>
        <end position="133"/>
    </location>
</feature>
<evidence type="ECO:0000313" key="3">
    <source>
        <dbReference type="Proteomes" id="UP001521116"/>
    </source>
</evidence>
<feature type="region of interest" description="Disordered" evidence="1">
    <location>
        <begin position="374"/>
        <end position="428"/>
    </location>
</feature>
<keyword evidence="3" id="KW-1185">Reference proteome</keyword>
<sequence length="614" mass="67831">MSSLAPPISRDGFVYHGQLYVDAGNLNRHPRASEAELTALLRPKKPAKAAPQKDQVGHWYVAQLSHYGLPQTKDKNAAKVRLLDALNAGRLKVPPAVKKLEAALKKEYDAANRKAKAELKAKTPAVEAATATPAKKRKRNGEDDVAAAPASTTSKKARAPAKDPERAKKKTAKASDRPIAPGRAGKTGAAPKTKKALHDSKKGTYYLTVPTVAHEWPALVASTKSVRLLLCPDGDKLWGSYNFGPFSGIILFDDAPRGETFRFVWRGTDTSHGGRITFTTGLGDMRFLQGNRVDGTFYNLYNVRCGFEGKLQGGPRHCPRDAVSFEHEWEDYGQTNKWFGRPPVKIPPGEELPPGQFARNSGLSALKPAESRYFPVEDPQDMPPMPSSKEDTKPQKKVSSANSPAKEPVRRASYTQNEHDSFNGSPSTMRSAYDPVNIGQITGIYDIQCPAVEDNWLDSQNNLRLLLCRDSRSSRTWGSFAWGPFFGVIQMNPGPAGYSPEPVTVGWRARDAETEGIRFGRGCDGAMDFPEPGMIQGRLFGLYGDLMEFWGRRRPGPWNCGHAPSQFEEEWNSFPSEVYGQRRGNESDAELYDQNGNLNPHGRYSDLLERTQRG</sequence>
<feature type="compositionally biased region" description="Low complexity" evidence="1">
    <location>
        <begin position="180"/>
        <end position="191"/>
    </location>
</feature>
<dbReference type="EMBL" id="JAJVDC020000168">
    <property type="protein sequence ID" value="KAL1620473.1"/>
    <property type="molecule type" value="Genomic_DNA"/>
</dbReference>
<feature type="region of interest" description="Disordered" evidence="1">
    <location>
        <begin position="115"/>
        <end position="196"/>
    </location>
</feature>
<organism evidence="2 3">
    <name type="scientific">Neofusicoccum ribis</name>
    <dbReference type="NCBI Taxonomy" id="45134"/>
    <lineage>
        <taxon>Eukaryota</taxon>
        <taxon>Fungi</taxon>
        <taxon>Dikarya</taxon>
        <taxon>Ascomycota</taxon>
        <taxon>Pezizomycotina</taxon>
        <taxon>Dothideomycetes</taxon>
        <taxon>Dothideomycetes incertae sedis</taxon>
        <taxon>Botryosphaeriales</taxon>
        <taxon>Botryosphaeriaceae</taxon>
        <taxon>Neofusicoccum</taxon>
    </lineage>
</organism>
<feature type="compositionally biased region" description="Basic and acidic residues" evidence="1">
    <location>
        <begin position="603"/>
        <end position="614"/>
    </location>
</feature>
<comment type="caution">
    <text evidence="2">The sequence shown here is derived from an EMBL/GenBank/DDBJ whole genome shotgun (WGS) entry which is preliminary data.</text>
</comment>
<dbReference type="Proteomes" id="UP001521116">
    <property type="component" value="Unassembled WGS sequence"/>
</dbReference>
<gene>
    <name evidence="2" type="ORF">SLS56_009652</name>
</gene>
<reference evidence="2 3" key="1">
    <citation type="submission" date="2024-02" db="EMBL/GenBank/DDBJ databases">
        <title>De novo assembly and annotation of 12 fungi associated with fruit tree decline syndrome in Ontario, Canada.</title>
        <authorList>
            <person name="Sulman M."/>
            <person name="Ellouze W."/>
            <person name="Ilyukhin E."/>
        </authorList>
    </citation>
    <scope>NUCLEOTIDE SEQUENCE [LARGE SCALE GENOMIC DNA]</scope>
    <source>
        <strain evidence="2 3">M1-105</strain>
    </source>
</reference>
<accession>A0ABR3SGM6</accession>